<reference evidence="12 13" key="1">
    <citation type="submission" date="2024-03" db="EMBL/GenBank/DDBJ databases">
        <title>Community enrichment and isolation of bacterial strains for fucoidan degradation.</title>
        <authorList>
            <person name="Sichert A."/>
        </authorList>
    </citation>
    <scope>NUCLEOTIDE SEQUENCE [LARGE SCALE GENOMIC DNA]</scope>
    <source>
        <strain evidence="12 13">AS76</strain>
    </source>
</reference>
<proteinExistence type="predicted"/>
<organism evidence="12 13">
    <name type="scientific">Neptuniibacter pectenicola</name>
    <dbReference type="NCBI Taxonomy" id="1806669"/>
    <lineage>
        <taxon>Bacteria</taxon>
        <taxon>Pseudomonadati</taxon>
        <taxon>Pseudomonadota</taxon>
        <taxon>Gammaproteobacteria</taxon>
        <taxon>Oceanospirillales</taxon>
        <taxon>Oceanospirillaceae</taxon>
        <taxon>Neptuniibacter</taxon>
    </lineage>
</organism>
<keyword evidence="7 10" id="KW-0472">Membrane</keyword>
<sequence>MSAMKFLTAFDLFAFNWCLGLPQAPQMALISRQISRLGDGGFYLLLGVFLAIFEPVSGMAFLIAGLFAYSIELPLYLLLKNTIKRDRPCESLSIEAYIVPSDKFSFPSGHSAAAFVFAVLIAHFYPAYAEFAYSCALMVGVSRILLGVHYPSDIVAGGVLGLCSATFALSFLPVLIVL</sequence>
<feature type="transmembrane region" description="Helical" evidence="10">
    <location>
        <begin position="155"/>
        <end position="176"/>
    </location>
</feature>
<keyword evidence="3" id="KW-1003">Cell membrane</keyword>
<keyword evidence="4 10" id="KW-0812">Transmembrane</keyword>
<feature type="transmembrane region" description="Helical" evidence="10">
    <location>
        <begin position="34"/>
        <end position="53"/>
    </location>
</feature>
<evidence type="ECO:0000259" key="11">
    <source>
        <dbReference type="SMART" id="SM00014"/>
    </source>
</evidence>
<dbReference type="EC" id="3.6.1.27" evidence="2"/>
<feature type="transmembrane region" description="Helical" evidence="10">
    <location>
        <begin position="59"/>
        <end position="79"/>
    </location>
</feature>
<evidence type="ECO:0000256" key="5">
    <source>
        <dbReference type="ARBA" id="ARBA00022801"/>
    </source>
</evidence>
<evidence type="ECO:0000256" key="1">
    <source>
        <dbReference type="ARBA" id="ARBA00004651"/>
    </source>
</evidence>
<dbReference type="EMBL" id="JBBMRA010000021">
    <property type="protein sequence ID" value="MEM5537870.1"/>
    <property type="molecule type" value="Genomic_DNA"/>
</dbReference>
<comment type="caution">
    <text evidence="12">The sequence shown here is derived from an EMBL/GenBank/DDBJ whole genome shotgun (WGS) entry which is preliminary data.</text>
</comment>
<dbReference type="InterPro" id="IPR000326">
    <property type="entry name" value="PAP2/HPO"/>
</dbReference>
<evidence type="ECO:0000256" key="2">
    <source>
        <dbReference type="ARBA" id="ARBA00012374"/>
    </source>
</evidence>
<evidence type="ECO:0000256" key="10">
    <source>
        <dbReference type="SAM" id="Phobius"/>
    </source>
</evidence>
<dbReference type="PANTHER" id="PTHR14969:SF62">
    <property type="entry name" value="DECAPRENYLPHOSPHORYL-5-PHOSPHORIBOSE PHOSPHATASE RV3807C-RELATED"/>
    <property type="match status" value="1"/>
</dbReference>
<keyword evidence="5" id="KW-0378">Hydrolase</keyword>
<dbReference type="Proteomes" id="UP001449225">
    <property type="component" value="Unassembled WGS sequence"/>
</dbReference>
<evidence type="ECO:0000256" key="6">
    <source>
        <dbReference type="ARBA" id="ARBA00022989"/>
    </source>
</evidence>
<evidence type="ECO:0000313" key="12">
    <source>
        <dbReference type="EMBL" id="MEM5537870.1"/>
    </source>
</evidence>
<gene>
    <name evidence="12" type="ORF">WNY58_15900</name>
</gene>
<evidence type="ECO:0000313" key="13">
    <source>
        <dbReference type="Proteomes" id="UP001449225"/>
    </source>
</evidence>
<dbReference type="PANTHER" id="PTHR14969">
    <property type="entry name" value="SPHINGOSINE-1-PHOSPHATE PHOSPHOHYDROLASE"/>
    <property type="match status" value="1"/>
</dbReference>
<evidence type="ECO:0000256" key="3">
    <source>
        <dbReference type="ARBA" id="ARBA00022475"/>
    </source>
</evidence>
<comment type="catalytic activity">
    <reaction evidence="9">
        <text>di-trans,octa-cis-undecaprenyl diphosphate + H2O = di-trans,octa-cis-undecaprenyl phosphate + phosphate + H(+)</text>
        <dbReference type="Rhea" id="RHEA:28094"/>
        <dbReference type="ChEBI" id="CHEBI:15377"/>
        <dbReference type="ChEBI" id="CHEBI:15378"/>
        <dbReference type="ChEBI" id="CHEBI:43474"/>
        <dbReference type="ChEBI" id="CHEBI:58405"/>
        <dbReference type="ChEBI" id="CHEBI:60392"/>
        <dbReference type="EC" id="3.6.1.27"/>
    </reaction>
</comment>
<dbReference type="RefSeq" id="WP_156473555.1">
    <property type="nucleotide sequence ID" value="NZ_JBBMRA010000021.1"/>
</dbReference>
<evidence type="ECO:0000256" key="4">
    <source>
        <dbReference type="ARBA" id="ARBA00022692"/>
    </source>
</evidence>
<dbReference type="SMART" id="SM00014">
    <property type="entry name" value="acidPPc"/>
    <property type="match status" value="1"/>
</dbReference>
<dbReference type="Pfam" id="PF01569">
    <property type="entry name" value="PAP2"/>
    <property type="match status" value="1"/>
</dbReference>
<evidence type="ECO:0000256" key="9">
    <source>
        <dbReference type="ARBA" id="ARBA00047594"/>
    </source>
</evidence>
<evidence type="ECO:0000256" key="8">
    <source>
        <dbReference type="ARBA" id="ARBA00032707"/>
    </source>
</evidence>
<feature type="transmembrane region" description="Helical" evidence="10">
    <location>
        <begin position="104"/>
        <end position="125"/>
    </location>
</feature>
<accession>A0ABU9TVX9</accession>
<feature type="domain" description="Phosphatidic acid phosphatase type 2/haloperoxidase" evidence="11">
    <location>
        <begin position="61"/>
        <end position="169"/>
    </location>
</feature>
<keyword evidence="6 10" id="KW-1133">Transmembrane helix</keyword>
<evidence type="ECO:0000256" key="7">
    <source>
        <dbReference type="ARBA" id="ARBA00023136"/>
    </source>
</evidence>
<protein>
    <recommendedName>
        <fullName evidence="2">undecaprenyl-diphosphate phosphatase</fullName>
        <ecNumber evidence="2">3.6.1.27</ecNumber>
    </recommendedName>
    <alternativeName>
        <fullName evidence="8">Undecaprenyl pyrophosphate phosphatase</fullName>
    </alternativeName>
</protein>
<dbReference type="InterPro" id="IPR036938">
    <property type="entry name" value="PAP2/HPO_sf"/>
</dbReference>
<dbReference type="SUPFAM" id="SSF48317">
    <property type="entry name" value="Acid phosphatase/Vanadium-dependent haloperoxidase"/>
    <property type="match status" value="1"/>
</dbReference>
<comment type="subcellular location">
    <subcellularLocation>
        <location evidence="1">Cell membrane</location>
        <topology evidence="1">Multi-pass membrane protein</topology>
    </subcellularLocation>
</comment>
<name>A0ABU9TVX9_9GAMM</name>
<dbReference type="Gene3D" id="1.20.144.10">
    <property type="entry name" value="Phosphatidic acid phosphatase type 2/haloperoxidase"/>
    <property type="match status" value="1"/>
</dbReference>
<keyword evidence="13" id="KW-1185">Reference proteome</keyword>